<dbReference type="InterPro" id="IPR045514">
    <property type="entry name" value="DUF6478"/>
</dbReference>
<gene>
    <name evidence="1" type="ORF">KNW02_09375</name>
</gene>
<dbReference type="Pfam" id="PF20086">
    <property type="entry name" value="DUF6478"/>
    <property type="match status" value="1"/>
</dbReference>
<reference evidence="1" key="1">
    <citation type="submission" date="2021-06" db="EMBL/GenBank/DDBJ databases">
        <title>Paracoccus bacterium XHP0099 sp. nov., isolated from the surface waters of the Yellow Sea.</title>
        <authorList>
            <person name="Xue H."/>
            <person name="Zhang D."/>
        </authorList>
    </citation>
    <scope>NUCLEOTIDE SEQUENCE</scope>
    <source>
        <strain evidence="1">XHP0099</strain>
    </source>
</reference>
<dbReference type="EMBL" id="JAHKNG010000013">
    <property type="protein sequence ID" value="MBU3030329.1"/>
    <property type="molecule type" value="Genomic_DNA"/>
</dbReference>
<organism evidence="1 2">
    <name type="scientific">Paracoccus marinaquae</name>
    <dbReference type="NCBI Taxonomy" id="2841926"/>
    <lineage>
        <taxon>Bacteria</taxon>
        <taxon>Pseudomonadati</taxon>
        <taxon>Pseudomonadota</taxon>
        <taxon>Alphaproteobacteria</taxon>
        <taxon>Rhodobacterales</taxon>
        <taxon>Paracoccaceae</taxon>
        <taxon>Paracoccus</taxon>
    </lineage>
</organism>
<name>A0ABS6AIB0_9RHOB</name>
<protein>
    <submittedName>
        <fullName evidence="1">Uncharacterized protein</fullName>
    </submittedName>
</protein>
<keyword evidence="2" id="KW-1185">Reference proteome</keyword>
<accession>A0ABS6AIB0</accession>
<dbReference type="Proteomes" id="UP001166191">
    <property type="component" value="Unassembled WGS sequence"/>
</dbReference>
<proteinExistence type="predicted"/>
<evidence type="ECO:0000313" key="1">
    <source>
        <dbReference type="EMBL" id="MBU3030329.1"/>
    </source>
</evidence>
<evidence type="ECO:0000313" key="2">
    <source>
        <dbReference type="Proteomes" id="UP001166191"/>
    </source>
</evidence>
<sequence length="239" mass="26520">MRADALERGGGTPAPELRDEAADLHRSLGRFLQLADAHLVRRGEAAGTQDLPLGTDWHWRPLIVRGRIRPGAAVAPQNGQHLGDEVALYHDCPHQALILRQVPNRRAADLAPYALTLEMMGFSGSYLSLALALPADLNPDLGRHHVIRLDATLHSERSIVVYGRLNIAQGPNTETILRQLGHPIDGRECRRTVEFDLGFAELSQRPVDKVWLDLIFEAPRMNAVTVTEAMLSRHPRAEM</sequence>
<comment type="caution">
    <text evidence="1">The sequence shown here is derived from an EMBL/GenBank/DDBJ whole genome shotgun (WGS) entry which is preliminary data.</text>
</comment>